<dbReference type="PANTHER" id="PTHR33065">
    <property type="entry name" value="OS07G0486400 PROTEIN"/>
    <property type="match status" value="1"/>
</dbReference>
<dbReference type="AlphaFoldDB" id="M8CC62"/>
<proteinExistence type="predicted"/>
<evidence type="ECO:0000256" key="1">
    <source>
        <dbReference type="SAM" id="MobiDB-lite"/>
    </source>
</evidence>
<dbReference type="InterPro" id="IPR046533">
    <property type="entry name" value="DUF6598"/>
</dbReference>
<dbReference type="PANTHER" id="PTHR33065:SF197">
    <property type="entry name" value="GENOME ASSEMBLY, CHROMOSOME: II"/>
    <property type="match status" value="1"/>
</dbReference>
<dbReference type="Pfam" id="PF20241">
    <property type="entry name" value="DUF6598"/>
    <property type="match status" value="2"/>
</dbReference>
<feature type="domain" description="DUF6598" evidence="2">
    <location>
        <begin position="29"/>
        <end position="195"/>
    </location>
</feature>
<organism evidence="3">
    <name type="scientific">Aegilops tauschii</name>
    <name type="common">Tausch's goatgrass</name>
    <name type="synonym">Aegilops squarrosa</name>
    <dbReference type="NCBI Taxonomy" id="37682"/>
    <lineage>
        <taxon>Eukaryota</taxon>
        <taxon>Viridiplantae</taxon>
        <taxon>Streptophyta</taxon>
        <taxon>Embryophyta</taxon>
        <taxon>Tracheophyta</taxon>
        <taxon>Spermatophyta</taxon>
        <taxon>Magnoliopsida</taxon>
        <taxon>Liliopsida</taxon>
        <taxon>Poales</taxon>
        <taxon>Poaceae</taxon>
        <taxon>BOP clade</taxon>
        <taxon>Pooideae</taxon>
        <taxon>Triticodae</taxon>
        <taxon>Triticeae</taxon>
        <taxon>Triticinae</taxon>
        <taxon>Aegilops</taxon>
    </lineage>
</organism>
<name>M8CC62_AEGTA</name>
<dbReference type="ExpressionAtlas" id="M8CC62">
    <property type="expression patterns" value="baseline"/>
</dbReference>
<dbReference type="EnsemblPlants" id="EMT24702">
    <property type="protein sequence ID" value="EMT24702"/>
    <property type="gene ID" value="F775_13341"/>
</dbReference>
<accession>M8CC62</accession>
<evidence type="ECO:0000313" key="3">
    <source>
        <dbReference type="EnsemblPlants" id="EMT24702"/>
    </source>
</evidence>
<reference evidence="3" key="1">
    <citation type="submission" date="2015-06" db="UniProtKB">
        <authorList>
            <consortium name="EnsemblPlants"/>
        </authorList>
    </citation>
    <scope>IDENTIFICATION</scope>
</reference>
<sequence length="668" mass="75455">MGSDELPERISTSADTKLEIEQAKEMGEEGEERDEVAKLEIEQAEGMEEKMQTGPFFDMYCEACWSWFFSSPCKDTIQATIVSVRVTNWRKRKWPFKHDGRVSCIAKGTSKPVKPEQPEEELVLQDQVTANSSDGYLDLSRHVVSVELNGRLEVIISADKSRALKSCGRVFFPAQESKVSRRTCNLGFHTVEVTVAWSLLIRDKRYISREGCVDGQTFEHTAKIRARKHVVTTPETHSATKVVQAKIYSLLNLISESAVNLKPEPKLRISDYSLSEIKIHMDNMYTNVTSLIQMMGKVQNREILGKEPVTEKMGVKGIQIRTEDSGESATEMQASRTYYNYGLNAIFNGLDQLCTQLDQMGHLSYKSPSFSELFKEPLDEVSLMSSSSMETKLETEEVEEMGEDANMDKGQTDEEFFARYRSGWVSNWSRFHGSFTETTSLSPMHYTHITPGQRPLAALVDSTLQIYSLKVAKIEDGSGLKWPLQVYGVVAARDSVDHNRNILFSRRRSNCQILTQEDPFLRLTGPSRAIVSREPLNVEIELKVKGTTKSEDKPLMSFFCYYSGSHCGICTLYIPLEGDFCTMALSSEEVYESVQATVVGIRVCVPEETPSLFKNGGRVVCSSLPRRRAKLPDPEHRTGPRFGKLCFKMEQRQVVHRVTLICQGMLSL</sequence>
<feature type="region of interest" description="Disordered" evidence="1">
    <location>
        <begin position="1"/>
        <end position="35"/>
    </location>
</feature>
<feature type="compositionally biased region" description="Basic and acidic residues" evidence="1">
    <location>
        <begin position="16"/>
        <end position="27"/>
    </location>
</feature>
<protein>
    <recommendedName>
        <fullName evidence="2">DUF6598 domain-containing protein</fullName>
    </recommendedName>
</protein>
<feature type="domain" description="DUF6598" evidence="2">
    <location>
        <begin position="463"/>
        <end position="640"/>
    </location>
</feature>
<evidence type="ECO:0000259" key="2">
    <source>
        <dbReference type="Pfam" id="PF20241"/>
    </source>
</evidence>